<feature type="transmembrane region" description="Helical" evidence="10">
    <location>
        <begin position="251"/>
        <end position="272"/>
    </location>
</feature>
<feature type="transmembrane region" description="Helical" evidence="10">
    <location>
        <begin position="648"/>
        <end position="666"/>
    </location>
</feature>
<dbReference type="CDD" id="cd17341">
    <property type="entry name" value="MFS_NRT2_like"/>
    <property type="match status" value="1"/>
</dbReference>
<dbReference type="GO" id="GO:0042128">
    <property type="term" value="P:nitrate assimilation"/>
    <property type="evidence" value="ECO:0007669"/>
    <property type="project" value="UniProtKB-KW"/>
</dbReference>
<dbReference type="InterPro" id="IPR029752">
    <property type="entry name" value="D-isomer_DH_CS1"/>
</dbReference>
<organism evidence="12 13">
    <name type="scientific">Tistrella mobilis</name>
    <dbReference type="NCBI Taxonomy" id="171437"/>
    <lineage>
        <taxon>Bacteria</taxon>
        <taxon>Pseudomonadati</taxon>
        <taxon>Pseudomonadota</taxon>
        <taxon>Alphaproteobacteria</taxon>
        <taxon>Geminicoccales</taxon>
        <taxon>Geminicoccaceae</taxon>
        <taxon>Tistrella</taxon>
    </lineage>
</organism>
<proteinExistence type="inferred from homology"/>
<feature type="transmembrane region" description="Helical" evidence="10">
    <location>
        <begin position="169"/>
        <end position="187"/>
    </location>
</feature>
<dbReference type="GO" id="GO:0015291">
    <property type="term" value="F:secondary active transmembrane transporter activity"/>
    <property type="evidence" value="ECO:0007669"/>
    <property type="project" value="UniProtKB-ARBA"/>
</dbReference>
<dbReference type="Gene3D" id="1.20.1250.20">
    <property type="entry name" value="MFS general substrate transporter like domains"/>
    <property type="match status" value="3"/>
</dbReference>
<dbReference type="GO" id="GO:0016616">
    <property type="term" value="F:oxidoreductase activity, acting on the CH-OH group of donors, NAD or NADP as acceptor"/>
    <property type="evidence" value="ECO:0007669"/>
    <property type="project" value="UniProtKB-ARBA"/>
</dbReference>
<feature type="domain" description="Major facilitator superfamily (MFS) profile" evidence="11">
    <location>
        <begin position="14"/>
        <end position="414"/>
    </location>
</feature>
<evidence type="ECO:0000256" key="2">
    <source>
        <dbReference type="ARBA" id="ARBA00008432"/>
    </source>
</evidence>
<evidence type="ECO:0000256" key="3">
    <source>
        <dbReference type="ARBA" id="ARBA00022448"/>
    </source>
</evidence>
<dbReference type="InterPro" id="IPR044772">
    <property type="entry name" value="NO3_transporter"/>
</dbReference>
<reference evidence="12 13" key="1">
    <citation type="submission" date="2015-12" db="EMBL/GenBank/DDBJ databases">
        <title>Genome sequence of Tistrella mobilis MCCC 1A02139.</title>
        <authorList>
            <person name="Lu L."/>
            <person name="Lai Q."/>
            <person name="Shao Z."/>
            <person name="Qian P."/>
        </authorList>
    </citation>
    <scope>NUCLEOTIDE SEQUENCE [LARGE SCALE GENOMIC DNA]</scope>
    <source>
        <strain evidence="12 13">MCCC 1A02139</strain>
    </source>
</reference>
<name>A0A162L3Q5_9PROT</name>
<evidence type="ECO:0000256" key="5">
    <source>
        <dbReference type="ARBA" id="ARBA00022519"/>
    </source>
</evidence>
<keyword evidence="4" id="KW-1003">Cell membrane</keyword>
<feature type="transmembrane region" description="Helical" evidence="10">
    <location>
        <begin position="507"/>
        <end position="528"/>
    </location>
</feature>
<feature type="transmembrane region" description="Helical" evidence="10">
    <location>
        <begin position="562"/>
        <end position="584"/>
    </location>
</feature>
<evidence type="ECO:0000256" key="8">
    <source>
        <dbReference type="ARBA" id="ARBA00023063"/>
    </source>
</evidence>
<protein>
    <submittedName>
        <fullName evidence="12">MFS transporter</fullName>
    </submittedName>
</protein>
<dbReference type="PROSITE" id="PS00065">
    <property type="entry name" value="D_2_HYDROXYACID_DH_1"/>
    <property type="match status" value="1"/>
</dbReference>
<dbReference type="RefSeq" id="WP_062763741.1">
    <property type="nucleotide sequence ID" value="NZ_CP121043.1"/>
</dbReference>
<feature type="transmembrane region" description="Helical" evidence="10">
    <location>
        <begin position="52"/>
        <end position="73"/>
    </location>
</feature>
<keyword evidence="7 10" id="KW-1133">Transmembrane helix</keyword>
<gene>
    <name evidence="12" type="ORF">AUP44_04015</name>
</gene>
<dbReference type="GO" id="GO:0015112">
    <property type="term" value="F:nitrate transmembrane transporter activity"/>
    <property type="evidence" value="ECO:0007669"/>
    <property type="project" value="InterPro"/>
</dbReference>
<evidence type="ECO:0000313" key="12">
    <source>
        <dbReference type="EMBL" id="KYO53153.1"/>
    </source>
</evidence>
<dbReference type="GeneID" id="97239682"/>
<feature type="transmembrane region" description="Helical" evidence="10">
    <location>
        <begin position="221"/>
        <end position="239"/>
    </location>
</feature>
<feature type="transmembrane region" description="Helical" evidence="10">
    <location>
        <begin position="322"/>
        <end position="344"/>
    </location>
</feature>
<dbReference type="NCBIfam" id="TIGR00886">
    <property type="entry name" value="2A0108"/>
    <property type="match status" value="1"/>
</dbReference>
<sequence>MQAPGTPVPKQAGRILGMSTLAFTTSFAVWTIFSIIGIRIQQELGLTDTQFGLLAGTPILTGSLVRIVLGVWADQYGGRTVFALTMLAAAAATALLSLADSYETMLLAALGVGLAGGTFAVGVAYVSKWYPRGRQGTALGIFGAGNVGAAVTKFVAPFVMVAFGWTTVALVWAAALAVMAVVFWLTTADDPETVARRARGEKPRSAFLELAPLKRLQVWRFALYYFFVFGAFVSLALWLPHYLVGVYGLDIKTAGMLAAFYSVPASVFRAYGGHLSDRKGARTIMYWTFGVSVIVTFMLSYPPTDYVIHGLAGPIAFSTSMGLVPFVILIFVLGFFMSLGKAAVYKHIPVYYPDNVGAVGGLVGLIGGLGGFILPLTFGVMLDLTGIWTSCFMLLFAIVAVAFAWMHLSIRQMERQALATELDALPELPEMREIHGPAQRAQTSRVIEDWRPEDQDFWKTTGRRIARRNLWISIPCLLLAFAVWMVWSMVVAKLPAIGFAYSTEQLFWLAALPGLSGATLRIFYAFMVPVFGGRLWTTLSTASLLIPAFGIGYAVQNPETPYLIFLVLALLCGFGGGNFASSMANISFFFPKSEKGNALALNAGLGNLGVSVMQFLVPLVITMGVFGAMGGDARPTAAGEALWLQNAGFVWVPFILVATVAAWFGMNDIASARASFRDQAAIFGRSHTWIMCWLYTGTFGSFIGYAAAFPLLTRTQFPEIDALQFVFLGPLVGALSRAGTGWISDRFGGGRVTLWTFVLMIAGTAGVIWFLDMKDQPGAFWGFFAMFMVLFFATGIGNASTFQMIPVIMRTVIDRTAPAGLAPAERLRQAERESAAIIGFTSAIAAYGAFFIPKAYGSSIAITGGAEAALLGFLGFYVTCVAVTWFFYTRKNAPVRC</sequence>
<comment type="similarity">
    <text evidence="2">Belongs to the major facilitator superfamily. Nitrate/nitrite porter (TC 2.A.1.8) family.</text>
</comment>
<keyword evidence="8" id="KW-0534">Nitrate assimilation</keyword>
<evidence type="ECO:0000256" key="4">
    <source>
        <dbReference type="ARBA" id="ARBA00022475"/>
    </source>
</evidence>
<feature type="transmembrane region" description="Helical" evidence="10">
    <location>
        <begin position="722"/>
        <end position="740"/>
    </location>
</feature>
<keyword evidence="3" id="KW-0813">Transport</keyword>
<feature type="transmembrane region" description="Helical" evidence="10">
    <location>
        <begin position="835"/>
        <end position="856"/>
    </location>
</feature>
<dbReference type="PANTHER" id="PTHR23515">
    <property type="entry name" value="HIGH-AFFINITY NITRATE TRANSPORTER 2.3"/>
    <property type="match status" value="1"/>
</dbReference>
<evidence type="ECO:0000313" key="13">
    <source>
        <dbReference type="Proteomes" id="UP000075787"/>
    </source>
</evidence>
<feature type="transmembrane region" description="Helical" evidence="10">
    <location>
        <begin position="868"/>
        <end position="888"/>
    </location>
</feature>
<keyword evidence="5" id="KW-0997">Cell inner membrane</keyword>
<feature type="transmembrane region" description="Helical" evidence="10">
    <location>
        <begin position="783"/>
        <end position="805"/>
    </location>
</feature>
<comment type="subcellular location">
    <subcellularLocation>
        <location evidence="1">Cell inner membrane</location>
        <topology evidence="1">Multi-pass membrane protein</topology>
    </subcellularLocation>
</comment>
<dbReference type="OrthoDB" id="9771451at2"/>
<evidence type="ECO:0000256" key="10">
    <source>
        <dbReference type="SAM" id="Phobius"/>
    </source>
</evidence>
<feature type="transmembrane region" description="Helical" evidence="10">
    <location>
        <begin position="469"/>
        <end position="487"/>
    </location>
</feature>
<dbReference type="InterPro" id="IPR036259">
    <property type="entry name" value="MFS_trans_sf"/>
</dbReference>
<feature type="transmembrane region" description="Helical" evidence="10">
    <location>
        <begin position="21"/>
        <end position="40"/>
    </location>
</feature>
<dbReference type="GO" id="GO:0015113">
    <property type="term" value="F:nitrite transmembrane transporter activity"/>
    <property type="evidence" value="ECO:0007669"/>
    <property type="project" value="InterPro"/>
</dbReference>
<feature type="transmembrane region" description="Helical" evidence="10">
    <location>
        <begin position="284"/>
        <end position="302"/>
    </location>
</feature>
<feature type="transmembrane region" description="Helical" evidence="10">
    <location>
        <begin position="356"/>
        <end position="381"/>
    </location>
</feature>
<dbReference type="InterPro" id="IPR020846">
    <property type="entry name" value="MFS_dom"/>
</dbReference>
<dbReference type="EMBL" id="LPZR01000124">
    <property type="protein sequence ID" value="KYO53153.1"/>
    <property type="molecule type" value="Genomic_DNA"/>
</dbReference>
<keyword evidence="9 10" id="KW-0472">Membrane</keyword>
<dbReference type="Pfam" id="PF07690">
    <property type="entry name" value="MFS_1"/>
    <property type="match status" value="2"/>
</dbReference>
<evidence type="ECO:0000256" key="1">
    <source>
        <dbReference type="ARBA" id="ARBA00004429"/>
    </source>
</evidence>
<evidence type="ECO:0000259" key="11">
    <source>
        <dbReference type="PROSITE" id="PS50850"/>
    </source>
</evidence>
<dbReference type="Proteomes" id="UP000075787">
    <property type="component" value="Unassembled WGS sequence"/>
</dbReference>
<dbReference type="InterPro" id="IPR011701">
    <property type="entry name" value="MFS"/>
</dbReference>
<evidence type="ECO:0000256" key="9">
    <source>
        <dbReference type="ARBA" id="ARBA00023136"/>
    </source>
</evidence>
<feature type="transmembrane region" description="Helical" evidence="10">
    <location>
        <begin position="535"/>
        <end position="556"/>
    </location>
</feature>
<feature type="transmembrane region" description="Helical" evidence="10">
    <location>
        <begin position="752"/>
        <end position="771"/>
    </location>
</feature>
<keyword evidence="6 10" id="KW-0812">Transmembrane</keyword>
<feature type="transmembrane region" description="Helical" evidence="10">
    <location>
        <begin position="687"/>
        <end position="710"/>
    </location>
</feature>
<evidence type="ECO:0000256" key="7">
    <source>
        <dbReference type="ARBA" id="ARBA00022989"/>
    </source>
</evidence>
<evidence type="ECO:0000256" key="6">
    <source>
        <dbReference type="ARBA" id="ARBA00022692"/>
    </source>
</evidence>
<dbReference type="PROSITE" id="PS50850">
    <property type="entry name" value="MFS"/>
    <property type="match status" value="1"/>
</dbReference>
<comment type="caution">
    <text evidence="12">The sequence shown here is derived from an EMBL/GenBank/DDBJ whole genome shotgun (WGS) entry which is preliminary data.</text>
</comment>
<dbReference type="SUPFAM" id="SSF103473">
    <property type="entry name" value="MFS general substrate transporter"/>
    <property type="match status" value="2"/>
</dbReference>
<feature type="transmembrane region" description="Helical" evidence="10">
    <location>
        <begin position="605"/>
        <end position="628"/>
    </location>
</feature>
<dbReference type="AlphaFoldDB" id="A0A162L3Q5"/>
<feature type="transmembrane region" description="Helical" evidence="10">
    <location>
        <begin position="105"/>
        <end position="126"/>
    </location>
</feature>
<dbReference type="GO" id="GO:0005886">
    <property type="term" value="C:plasma membrane"/>
    <property type="evidence" value="ECO:0007669"/>
    <property type="project" value="UniProtKB-SubCell"/>
</dbReference>
<feature type="transmembrane region" description="Helical" evidence="10">
    <location>
        <begin position="138"/>
        <end position="163"/>
    </location>
</feature>
<feature type="transmembrane region" description="Helical" evidence="10">
    <location>
        <begin position="387"/>
        <end position="408"/>
    </location>
</feature>
<accession>A0A162L3Q5</accession>
<dbReference type="InterPro" id="IPR004737">
    <property type="entry name" value="NO3_transporter_NarK/NarU-like"/>
</dbReference>
<dbReference type="FunFam" id="1.20.1250.20:FF:000024">
    <property type="entry name" value="Nitrite extrusion protein NarK"/>
    <property type="match status" value="1"/>
</dbReference>
<feature type="transmembrane region" description="Helical" evidence="10">
    <location>
        <begin position="80"/>
        <end position="99"/>
    </location>
</feature>